<dbReference type="Gene3D" id="3.50.50.60">
    <property type="entry name" value="FAD/NAD(P)-binding domain"/>
    <property type="match status" value="1"/>
</dbReference>
<organism evidence="6 7">
    <name type="scientific">Paenibacillus ginsengarvi</name>
    <dbReference type="NCBI Taxonomy" id="400777"/>
    <lineage>
        <taxon>Bacteria</taxon>
        <taxon>Bacillati</taxon>
        <taxon>Bacillota</taxon>
        <taxon>Bacilli</taxon>
        <taxon>Bacillales</taxon>
        <taxon>Paenibacillaceae</taxon>
        <taxon>Paenibacillus</taxon>
    </lineage>
</organism>
<keyword evidence="4" id="KW-0408">Iron</keyword>
<evidence type="ECO:0000256" key="5">
    <source>
        <dbReference type="ARBA" id="ARBA00023014"/>
    </source>
</evidence>
<proteinExistence type="predicted"/>
<dbReference type="PANTHER" id="PTHR43498:SF1">
    <property type="entry name" value="COB--COM HETERODISULFIDE REDUCTASE IRON-SULFUR SUBUNIT A"/>
    <property type="match status" value="1"/>
</dbReference>
<evidence type="ECO:0000256" key="3">
    <source>
        <dbReference type="ARBA" id="ARBA00023002"/>
    </source>
</evidence>
<keyword evidence="1" id="KW-0004">4Fe-4S</keyword>
<dbReference type="Proteomes" id="UP000282311">
    <property type="component" value="Unassembled WGS sequence"/>
</dbReference>
<accession>A0A3B0ATM1</accession>
<name>A0A3B0ATM1_9BACL</name>
<dbReference type="Pfam" id="PF12831">
    <property type="entry name" value="FAD_oxidored"/>
    <property type="match status" value="1"/>
</dbReference>
<evidence type="ECO:0000256" key="1">
    <source>
        <dbReference type="ARBA" id="ARBA00022485"/>
    </source>
</evidence>
<reference evidence="6 7" key="1">
    <citation type="journal article" date="2007" name="Int. J. Syst. Evol. Microbiol.">
        <title>Paenibacillus ginsengarvi sp. nov., isolated from soil from ginseng cultivation.</title>
        <authorList>
            <person name="Yoon M.H."/>
            <person name="Ten L.N."/>
            <person name="Im W.T."/>
        </authorList>
    </citation>
    <scope>NUCLEOTIDE SEQUENCE [LARGE SCALE GENOMIC DNA]</scope>
    <source>
        <strain evidence="6 7">KCTC 13059</strain>
    </source>
</reference>
<evidence type="ECO:0000313" key="7">
    <source>
        <dbReference type="Proteomes" id="UP000282311"/>
    </source>
</evidence>
<evidence type="ECO:0000256" key="4">
    <source>
        <dbReference type="ARBA" id="ARBA00023004"/>
    </source>
</evidence>
<dbReference type="RefSeq" id="WP_120751715.1">
    <property type="nucleotide sequence ID" value="NZ_RBAH01000043.1"/>
</dbReference>
<keyword evidence="2" id="KW-0479">Metal-binding</keyword>
<keyword evidence="3" id="KW-0560">Oxidoreductase</keyword>
<gene>
    <name evidence="6" type="ORF">D7M11_33945</name>
</gene>
<protein>
    <submittedName>
        <fullName evidence="6">FAD-dependent oxidoreductase</fullName>
    </submittedName>
</protein>
<dbReference type="PANTHER" id="PTHR43498">
    <property type="entry name" value="FERREDOXIN:COB-COM HETERODISULFIDE REDUCTASE SUBUNIT A"/>
    <property type="match status" value="1"/>
</dbReference>
<comment type="caution">
    <text evidence="6">The sequence shown here is derived from an EMBL/GenBank/DDBJ whole genome shotgun (WGS) entry which is preliminary data.</text>
</comment>
<dbReference type="SUPFAM" id="SSF51905">
    <property type="entry name" value="FAD/NAD(P)-binding domain"/>
    <property type="match status" value="1"/>
</dbReference>
<dbReference type="AlphaFoldDB" id="A0A3B0ATM1"/>
<keyword evidence="7" id="KW-1185">Reference proteome</keyword>
<dbReference type="OrthoDB" id="9777740at2"/>
<evidence type="ECO:0000256" key="2">
    <source>
        <dbReference type="ARBA" id="ARBA00022723"/>
    </source>
</evidence>
<dbReference type="InterPro" id="IPR036188">
    <property type="entry name" value="FAD/NAD-bd_sf"/>
</dbReference>
<evidence type="ECO:0000313" key="6">
    <source>
        <dbReference type="EMBL" id="RKN64295.1"/>
    </source>
</evidence>
<dbReference type="GO" id="GO:0051539">
    <property type="term" value="F:4 iron, 4 sulfur cluster binding"/>
    <property type="evidence" value="ECO:0007669"/>
    <property type="project" value="UniProtKB-KW"/>
</dbReference>
<dbReference type="GO" id="GO:0046872">
    <property type="term" value="F:metal ion binding"/>
    <property type="evidence" value="ECO:0007669"/>
    <property type="project" value="UniProtKB-KW"/>
</dbReference>
<dbReference type="GO" id="GO:0016491">
    <property type="term" value="F:oxidoreductase activity"/>
    <property type="evidence" value="ECO:0007669"/>
    <property type="project" value="UniProtKB-KW"/>
</dbReference>
<keyword evidence="5" id="KW-0411">Iron-sulfur</keyword>
<dbReference type="InterPro" id="IPR039650">
    <property type="entry name" value="HdrA-like"/>
</dbReference>
<sequence>MTDFSRLKYYAPAPANENPLHIAADLCIYGGTAAGVAAAVQASRMGLRAVIAEFGRKLGGIAASGLGSTDHGHKAAIGGLARQFYRDLGTYYGTTAEDGLVWYFEPHAAQHVYREWLEQAGVPVYYEQHLASVEKQSGRLSRITMENGNTFSAAMFIDASYEGDLLALAGVSYHVGRESNSVYRETRNGIQFGSHHHMFNAAVDPYVIEGKPDSGLLPGIMDVRPGTQGAGDRSIQAYNFRICLTNVPDNRVPIPQPPRYDPEQFTLLARYIRAGVWDFRQKNAGLPNGKTDTNNFGAVSTDHIGANHEWPEADYATRERLFQSHVDYTIGLLYFLANDERVPAALREERRQWGLAADEFTDTANWPHQLYVREGRRMISDVVMNERHCRHLQIADDSIGMASYTMDSHNCRRLVLEGLCVNEGNVEIGVPGPYRISYRSIVPKDDECVNLLVPVCLSASHIAYGSIRMEPVFMILGQSAATAAAIALENGTAIQEVPYSKLRQRLLEDGQILELDQRK</sequence>
<dbReference type="EMBL" id="RBAH01000043">
    <property type="protein sequence ID" value="RKN64295.1"/>
    <property type="molecule type" value="Genomic_DNA"/>
</dbReference>